<protein>
    <submittedName>
        <fullName evidence="1">Uncharacterized protein</fullName>
    </submittedName>
</protein>
<gene>
    <name evidence="1" type="ORF">ASZ90_012638</name>
</gene>
<dbReference type="SUPFAM" id="SSF75169">
    <property type="entry name" value="DsrEFH-like"/>
    <property type="match status" value="1"/>
</dbReference>
<dbReference type="Gene3D" id="3.40.1260.10">
    <property type="entry name" value="DsrEFH-like"/>
    <property type="match status" value="1"/>
</dbReference>
<sequence>MANRDIFLLTKPPQSERAELCLRLMEHGDDPVLYLAGDGVYNLLDEALMEKWPGKVMACKEDLDARGVQAGEGVRVPEDFYQLLVEEMVAEGSRIYSF</sequence>
<dbReference type="AlphaFoldDB" id="A0A0W8FA81"/>
<dbReference type="InterPro" id="IPR027396">
    <property type="entry name" value="DsrEFH-like"/>
</dbReference>
<dbReference type="InterPro" id="IPR007215">
    <property type="entry name" value="Sulphur_relay_TusB/DsrH"/>
</dbReference>
<name>A0A0W8FA81_9ZZZZ</name>
<dbReference type="EMBL" id="LNQE01001425">
    <property type="protein sequence ID" value="KUG17713.1"/>
    <property type="molecule type" value="Genomic_DNA"/>
</dbReference>
<proteinExistence type="predicted"/>
<comment type="caution">
    <text evidence="1">The sequence shown here is derived from an EMBL/GenBank/DDBJ whole genome shotgun (WGS) entry which is preliminary data.</text>
</comment>
<organism evidence="1">
    <name type="scientific">hydrocarbon metagenome</name>
    <dbReference type="NCBI Taxonomy" id="938273"/>
    <lineage>
        <taxon>unclassified sequences</taxon>
        <taxon>metagenomes</taxon>
        <taxon>ecological metagenomes</taxon>
    </lineage>
</organism>
<dbReference type="Pfam" id="PF04077">
    <property type="entry name" value="DsrH"/>
    <property type="match status" value="1"/>
</dbReference>
<accession>A0A0W8FA81</accession>
<evidence type="ECO:0000313" key="1">
    <source>
        <dbReference type="EMBL" id="KUG17713.1"/>
    </source>
</evidence>
<reference evidence="1" key="1">
    <citation type="journal article" date="2015" name="Proc. Natl. Acad. Sci. U.S.A.">
        <title>Networks of energetic and metabolic interactions define dynamics in microbial communities.</title>
        <authorList>
            <person name="Embree M."/>
            <person name="Liu J.K."/>
            <person name="Al-Bassam M.M."/>
            <person name="Zengler K."/>
        </authorList>
    </citation>
    <scope>NUCLEOTIDE SEQUENCE</scope>
</reference>
<dbReference type="GO" id="GO:0002143">
    <property type="term" value="P:tRNA wobble position uridine thiolation"/>
    <property type="evidence" value="ECO:0007669"/>
    <property type="project" value="InterPro"/>
</dbReference>
<dbReference type="GO" id="GO:0005737">
    <property type="term" value="C:cytoplasm"/>
    <property type="evidence" value="ECO:0007669"/>
    <property type="project" value="InterPro"/>
</dbReference>